<organism evidence="3 4">
    <name type="scientific">Cucurbita maxima</name>
    <name type="common">Pumpkin</name>
    <name type="synonym">Winter squash</name>
    <dbReference type="NCBI Taxonomy" id="3661"/>
    <lineage>
        <taxon>Eukaryota</taxon>
        <taxon>Viridiplantae</taxon>
        <taxon>Streptophyta</taxon>
        <taxon>Embryophyta</taxon>
        <taxon>Tracheophyta</taxon>
        <taxon>Spermatophyta</taxon>
        <taxon>Magnoliopsida</taxon>
        <taxon>eudicotyledons</taxon>
        <taxon>Gunneridae</taxon>
        <taxon>Pentapetalae</taxon>
        <taxon>rosids</taxon>
        <taxon>fabids</taxon>
        <taxon>Cucurbitales</taxon>
        <taxon>Cucurbitaceae</taxon>
        <taxon>Cucurbiteae</taxon>
        <taxon>Cucurbita</taxon>
    </lineage>
</organism>
<protein>
    <submittedName>
        <fullName evidence="4">Sigma factor binding protein 2, chloroplastic-like isoform X1</fullName>
    </submittedName>
</protein>
<feature type="compositionally biased region" description="Basic residues" evidence="1">
    <location>
        <begin position="20"/>
        <end position="35"/>
    </location>
</feature>
<reference evidence="4" key="1">
    <citation type="submission" date="2025-08" db="UniProtKB">
        <authorList>
            <consortium name="RefSeq"/>
        </authorList>
    </citation>
    <scope>IDENTIFICATION</scope>
    <source>
        <tissue evidence="4">Young leaves</tissue>
    </source>
</reference>
<dbReference type="Pfam" id="PF05678">
    <property type="entry name" value="VQ"/>
    <property type="match status" value="1"/>
</dbReference>
<feature type="region of interest" description="Disordered" evidence="1">
    <location>
        <begin position="1"/>
        <end position="35"/>
    </location>
</feature>
<dbReference type="GeneID" id="111467277"/>
<keyword evidence="3" id="KW-1185">Reference proteome</keyword>
<dbReference type="Proteomes" id="UP000504608">
    <property type="component" value="Unplaced"/>
</dbReference>
<dbReference type="PANTHER" id="PTHR33624">
    <property type="entry name" value="SIGMA FACTOR BINDING PROTEIN 1, CHLOROPLASTIC"/>
    <property type="match status" value="1"/>
</dbReference>
<proteinExistence type="predicted"/>
<sequence length="185" mass="20280">MDGSAGTGTGNSHRLLDGVHRRKPTKKTKQPNKNKPIKVVYISNPMKVQISASGFMALVQQLTGQDAEFPDSSKFPPAAAFPDIHDTTADANLMMNNNPSLTVEPPMEDDPLLGTFYDDIDDLIFPPPVIGNYPALLPAAAATAVLYESYARLCKWWGSLFKSQNQRLRGLLICLLYVGKVNFIS</sequence>
<evidence type="ECO:0000256" key="1">
    <source>
        <dbReference type="SAM" id="MobiDB-lite"/>
    </source>
</evidence>
<dbReference type="AlphaFoldDB" id="A0A6J1HS32"/>
<dbReference type="InterPro" id="IPR039335">
    <property type="entry name" value="SIB1/2"/>
</dbReference>
<evidence type="ECO:0000259" key="2">
    <source>
        <dbReference type="Pfam" id="PF05678"/>
    </source>
</evidence>
<dbReference type="OrthoDB" id="665788at2759"/>
<dbReference type="KEGG" id="cmax:111467277"/>
<dbReference type="PANTHER" id="PTHR33624:SF2">
    <property type="entry name" value="SIGMA FACTOR BINDING PROTEIN 1, CHLOROPLASTIC"/>
    <property type="match status" value="1"/>
</dbReference>
<feature type="domain" description="VQ" evidence="2">
    <location>
        <begin position="42"/>
        <end position="67"/>
    </location>
</feature>
<evidence type="ECO:0000313" key="3">
    <source>
        <dbReference type="Proteomes" id="UP000504608"/>
    </source>
</evidence>
<name>A0A6J1HS32_CUCMA</name>
<accession>A0A6J1HS32</accession>
<gene>
    <name evidence="4" type="primary">LOC111467277</name>
</gene>
<dbReference type="InterPro" id="IPR008889">
    <property type="entry name" value="VQ"/>
</dbReference>
<evidence type="ECO:0000313" key="4">
    <source>
        <dbReference type="RefSeq" id="XP_022967902.1"/>
    </source>
</evidence>
<dbReference type="RefSeq" id="XP_022967902.1">
    <property type="nucleotide sequence ID" value="XM_023112134.1"/>
</dbReference>